<dbReference type="Gene3D" id="2.40.30.60">
    <property type="entry name" value="RimM"/>
    <property type="match status" value="1"/>
</dbReference>
<dbReference type="InterPro" id="IPR009000">
    <property type="entry name" value="Transl_B-barrel_sf"/>
</dbReference>
<evidence type="ECO:0000256" key="3">
    <source>
        <dbReference type="ARBA" id="ARBA00022552"/>
    </source>
</evidence>
<dbReference type="GO" id="GO:0006364">
    <property type="term" value="P:rRNA processing"/>
    <property type="evidence" value="ECO:0007669"/>
    <property type="project" value="UniProtKB-UniRule"/>
</dbReference>
<comment type="function">
    <text evidence="5">An accessory protein needed during the final step in the assembly of 30S ribosomal subunit, possibly for assembly of the head region. Essential for efficient processing of 16S rRNA. May be needed both before and after RbfA during the maturation of 16S rRNA. It has affinity for free ribosomal 30S subunits but not for 70S ribosomes.</text>
</comment>
<organism evidence="8 9">
    <name type="scientific">[Ruminococcus] torques</name>
    <dbReference type="NCBI Taxonomy" id="33039"/>
    <lineage>
        <taxon>Bacteria</taxon>
        <taxon>Bacillati</taxon>
        <taxon>Bacillota</taxon>
        <taxon>Clostridia</taxon>
        <taxon>Lachnospirales</taxon>
        <taxon>Lachnospiraceae</taxon>
        <taxon>Mediterraneibacter</taxon>
    </lineage>
</organism>
<dbReference type="GO" id="GO:0005840">
    <property type="term" value="C:ribosome"/>
    <property type="evidence" value="ECO:0007669"/>
    <property type="project" value="InterPro"/>
</dbReference>
<dbReference type="Pfam" id="PF05239">
    <property type="entry name" value="PRC"/>
    <property type="match status" value="1"/>
</dbReference>
<dbReference type="GO" id="GO:0005737">
    <property type="term" value="C:cytoplasm"/>
    <property type="evidence" value="ECO:0007669"/>
    <property type="project" value="UniProtKB-SubCell"/>
</dbReference>
<comment type="subunit">
    <text evidence="5">Binds ribosomal protein uS19.</text>
</comment>
<dbReference type="GO" id="GO:0042274">
    <property type="term" value="P:ribosomal small subunit biogenesis"/>
    <property type="evidence" value="ECO:0007669"/>
    <property type="project" value="UniProtKB-UniRule"/>
</dbReference>
<dbReference type="InterPro" id="IPR011961">
    <property type="entry name" value="RimM"/>
</dbReference>
<dbReference type="InterPro" id="IPR036976">
    <property type="entry name" value="RimM_N_sf"/>
</dbReference>
<dbReference type="Gene3D" id="2.30.30.240">
    <property type="entry name" value="PRC-barrel domain"/>
    <property type="match status" value="1"/>
</dbReference>
<dbReference type="Proteomes" id="UP000078383">
    <property type="component" value="Unassembled WGS sequence"/>
</dbReference>
<dbReference type="InterPro" id="IPR027275">
    <property type="entry name" value="PRC-brl_dom"/>
</dbReference>
<dbReference type="PANTHER" id="PTHR33692:SF1">
    <property type="entry name" value="RIBOSOME MATURATION FACTOR RIMM"/>
    <property type="match status" value="1"/>
</dbReference>
<evidence type="ECO:0000313" key="9">
    <source>
        <dbReference type="Proteomes" id="UP000078383"/>
    </source>
</evidence>
<comment type="domain">
    <text evidence="5">The PRC barrel domain binds ribosomal protein uS19.</text>
</comment>
<dbReference type="EMBL" id="CZBX01000005">
    <property type="protein sequence ID" value="CUQ86044.1"/>
    <property type="molecule type" value="Genomic_DNA"/>
</dbReference>
<feature type="domain" description="RimM N-terminal" evidence="6">
    <location>
        <begin position="6"/>
        <end position="87"/>
    </location>
</feature>
<protein>
    <recommendedName>
        <fullName evidence="5">Ribosome maturation factor RimM</fullName>
    </recommendedName>
</protein>
<gene>
    <name evidence="5 8" type="primary">rimM</name>
    <name evidence="8" type="ORF">ERS852502_01263</name>
</gene>
<keyword evidence="1 5" id="KW-0963">Cytoplasm</keyword>
<dbReference type="NCBIfam" id="TIGR02273">
    <property type="entry name" value="16S_RimM"/>
    <property type="match status" value="1"/>
</dbReference>
<dbReference type="AlphaFoldDB" id="A0A174ZFQ9"/>
<evidence type="ECO:0000256" key="2">
    <source>
        <dbReference type="ARBA" id="ARBA00022517"/>
    </source>
</evidence>
<dbReference type="SUPFAM" id="SSF50346">
    <property type="entry name" value="PRC-barrel domain"/>
    <property type="match status" value="1"/>
</dbReference>
<reference evidence="8 9" key="1">
    <citation type="submission" date="2015-09" db="EMBL/GenBank/DDBJ databases">
        <authorList>
            <consortium name="Pathogen Informatics"/>
        </authorList>
    </citation>
    <scope>NUCLEOTIDE SEQUENCE [LARGE SCALE GENOMIC DNA]</scope>
    <source>
        <strain evidence="8 9">2789STDY5834889</strain>
    </source>
</reference>
<evidence type="ECO:0000256" key="5">
    <source>
        <dbReference type="HAMAP-Rule" id="MF_00014"/>
    </source>
</evidence>
<dbReference type="GO" id="GO:0043022">
    <property type="term" value="F:ribosome binding"/>
    <property type="evidence" value="ECO:0007669"/>
    <property type="project" value="InterPro"/>
</dbReference>
<dbReference type="RefSeq" id="WP_055171926.1">
    <property type="nucleotide sequence ID" value="NZ_CZBX01000005.1"/>
</dbReference>
<keyword evidence="2 5" id="KW-0690">Ribosome biogenesis</keyword>
<sequence length="169" mass="19253">MEQFLQVGVISSTHGLRGEVKVFPTTDDAARFQTLKNVVLDTGREKLDLEIQSVRFFKQFVIVKFKGIDNINDIEKYKGKSLFVTRENAVELEEDEYYIGDLIGMEVYTDDSEERFGVLKDVMETGANEVYIITSENLGEVLLPAIHECILDIDVEAKKMKVHLMEGLL</sequence>
<evidence type="ECO:0000313" key="8">
    <source>
        <dbReference type="EMBL" id="CUQ86044.1"/>
    </source>
</evidence>
<dbReference type="SUPFAM" id="SSF50447">
    <property type="entry name" value="Translation proteins"/>
    <property type="match status" value="1"/>
</dbReference>
<comment type="subcellular location">
    <subcellularLocation>
        <location evidence="5">Cytoplasm</location>
    </subcellularLocation>
</comment>
<comment type="similarity">
    <text evidence="5">Belongs to the RimM family.</text>
</comment>
<accession>A0A174ZFQ9</accession>
<evidence type="ECO:0000259" key="6">
    <source>
        <dbReference type="Pfam" id="PF01782"/>
    </source>
</evidence>
<dbReference type="OrthoDB" id="9810331at2"/>
<dbReference type="InterPro" id="IPR002676">
    <property type="entry name" value="RimM_N"/>
</dbReference>
<name>A0A174ZFQ9_9FIRM</name>
<feature type="domain" description="PRC-barrel" evidence="7">
    <location>
        <begin position="94"/>
        <end position="168"/>
    </location>
</feature>
<proteinExistence type="inferred from homology"/>
<evidence type="ECO:0000256" key="1">
    <source>
        <dbReference type="ARBA" id="ARBA00022490"/>
    </source>
</evidence>
<dbReference type="PANTHER" id="PTHR33692">
    <property type="entry name" value="RIBOSOME MATURATION FACTOR RIMM"/>
    <property type="match status" value="1"/>
</dbReference>
<evidence type="ECO:0000259" key="7">
    <source>
        <dbReference type="Pfam" id="PF05239"/>
    </source>
</evidence>
<evidence type="ECO:0000256" key="4">
    <source>
        <dbReference type="ARBA" id="ARBA00023186"/>
    </source>
</evidence>
<dbReference type="HAMAP" id="MF_00014">
    <property type="entry name" value="Ribosome_mat_RimM"/>
    <property type="match status" value="1"/>
</dbReference>
<dbReference type="Pfam" id="PF01782">
    <property type="entry name" value="RimM"/>
    <property type="match status" value="1"/>
</dbReference>
<dbReference type="InterPro" id="IPR011033">
    <property type="entry name" value="PRC_barrel-like_sf"/>
</dbReference>
<keyword evidence="4 5" id="KW-0143">Chaperone</keyword>
<keyword evidence="3 5" id="KW-0698">rRNA processing</keyword>